<reference evidence="8 9" key="1">
    <citation type="journal article" date="2018" name="Front. Plant Sci.">
        <title>Red Clover (Trifolium pratense) and Zigzag Clover (T. medium) - A Picture of Genomic Similarities and Differences.</title>
        <authorList>
            <person name="Dluhosova J."/>
            <person name="Istvanek J."/>
            <person name="Nedelnik J."/>
            <person name="Repkova J."/>
        </authorList>
    </citation>
    <scope>NUCLEOTIDE SEQUENCE [LARGE SCALE GENOMIC DNA]</scope>
    <source>
        <strain evidence="9">cv. 10/8</strain>
        <tissue evidence="8">Leaf</tissue>
    </source>
</reference>
<organism evidence="8 9">
    <name type="scientific">Trifolium medium</name>
    <dbReference type="NCBI Taxonomy" id="97028"/>
    <lineage>
        <taxon>Eukaryota</taxon>
        <taxon>Viridiplantae</taxon>
        <taxon>Streptophyta</taxon>
        <taxon>Embryophyta</taxon>
        <taxon>Tracheophyta</taxon>
        <taxon>Spermatophyta</taxon>
        <taxon>Magnoliopsida</taxon>
        <taxon>eudicotyledons</taxon>
        <taxon>Gunneridae</taxon>
        <taxon>Pentapetalae</taxon>
        <taxon>rosids</taxon>
        <taxon>fabids</taxon>
        <taxon>Fabales</taxon>
        <taxon>Fabaceae</taxon>
        <taxon>Papilionoideae</taxon>
        <taxon>50 kb inversion clade</taxon>
        <taxon>NPAAA clade</taxon>
        <taxon>Hologalegina</taxon>
        <taxon>IRL clade</taxon>
        <taxon>Trifolieae</taxon>
        <taxon>Trifolium</taxon>
    </lineage>
</organism>
<dbReference type="EC" id="1.2.1.19" evidence="4"/>
<evidence type="ECO:0000256" key="3">
    <source>
        <dbReference type="ARBA" id="ARBA00023053"/>
    </source>
</evidence>
<evidence type="ECO:0000256" key="5">
    <source>
        <dbReference type="ARBA" id="ARBA00047421"/>
    </source>
</evidence>
<dbReference type="Gene3D" id="3.40.605.10">
    <property type="entry name" value="Aldehyde Dehydrogenase, Chain A, domain 1"/>
    <property type="match status" value="1"/>
</dbReference>
<sequence length="50" mass="5301">MLCFTYNFRTCLELGEICKEVGLPPGVLNILTGLGPEAGAPLASHPDVDK</sequence>
<evidence type="ECO:0000256" key="2">
    <source>
        <dbReference type="ARBA" id="ARBA00023027"/>
    </source>
</evidence>
<feature type="domain" description="Aldehyde dehydrogenase" evidence="7">
    <location>
        <begin position="10"/>
        <end position="50"/>
    </location>
</feature>
<dbReference type="Pfam" id="PF00171">
    <property type="entry name" value="Aldedh"/>
    <property type="match status" value="1"/>
</dbReference>
<evidence type="ECO:0000256" key="6">
    <source>
        <dbReference type="ARBA" id="ARBA00049215"/>
    </source>
</evidence>
<dbReference type="SUPFAM" id="SSF53720">
    <property type="entry name" value="ALDH-like"/>
    <property type="match status" value="1"/>
</dbReference>
<dbReference type="InterPro" id="IPR016161">
    <property type="entry name" value="Ald_DH/histidinol_DH"/>
</dbReference>
<comment type="similarity">
    <text evidence="1">Belongs to the aldehyde dehydrogenase family.</text>
</comment>
<keyword evidence="2" id="KW-0520">NAD</keyword>
<dbReference type="PANTHER" id="PTHR43860">
    <property type="entry name" value="BETAINE ALDEHYDE DEHYDROGENASE"/>
    <property type="match status" value="1"/>
</dbReference>
<comment type="caution">
    <text evidence="8">The sequence shown here is derived from an EMBL/GenBank/DDBJ whole genome shotgun (WGS) entry which is preliminary data.</text>
</comment>
<dbReference type="InterPro" id="IPR016162">
    <property type="entry name" value="Ald_DH_N"/>
</dbReference>
<dbReference type="GO" id="GO:0110095">
    <property type="term" value="P:cellular detoxification of aldehyde"/>
    <property type="evidence" value="ECO:0007669"/>
    <property type="project" value="UniProtKB-ARBA"/>
</dbReference>
<keyword evidence="3" id="KW-0915">Sodium</keyword>
<dbReference type="InterPro" id="IPR015590">
    <property type="entry name" value="Aldehyde_DH_dom"/>
</dbReference>
<keyword evidence="9" id="KW-1185">Reference proteome</keyword>
<evidence type="ECO:0000256" key="4">
    <source>
        <dbReference type="ARBA" id="ARBA00039138"/>
    </source>
</evidence>
<evidence type="ECO:0000313" key="8">
    <source>
        <dbReference type="EMBL" id="MCI84798.1"/>
    </source>
</evidence>
<evidence type="ECO:0000256" key="1">
    <source>
        <dbReference type="ARBA" id="ARBA00009986"/>
    </source>
</evidence>
<evidence type="ECO:0000259" key="7">
    <source>
        <dbReference type="Pfam" id="PF00171"/>
    </source>
</evidence>
<evidence type="ECO:0000313" key="9">
    <source>
        <dbReference type="Proteomes" id="UP000265520"/>
    </source>
</evidence>
<name>A0A392V8Z7_9FABA</name>
<dbReference type="PANTHER" id="PTHR43860:SF2">
    <property type="entry name" value="BETAINE ALDEHYDE DEHYDROGENASE-RELATED"/>
    <property type="match status" value="1"/>
</dbReference>
<accession>A0A392V8Z7</accession>
<proteinExistence type="inferred from homology"/>
<comment type="catalytic activity">
    <reaction evidence="5">
        <text>3-aminopropanal + NAD(+) + H2O = beta-alanine + NADH + 2 H(+)</text>
        <dbReference type="Rhea" id="RHEA:30695"/>
        <dbReference type="ChEBI" id="CHEBI:15377"/>
        <dbReference type="ChEBI" id="CHEBI:15378"/>
        <dbReference type="ChEBI" id="CHEBI:57540"/>
        <dbReference type="ChEBI" id="CHEBI:57945"/>
        <dbReference type="ChEBI" id="CHEBI:57966"/>
        <dbReference type="ChEBI" id="CHEBI:58374"/>
    </reaction>
    <physiologicalReaction direction="left-to-right" evidence="5">
        <dbReference type="Rhea" id="RHEA:30696"/>
    </physiologicalReaction>
</comment>
<dbReference type="EMBL" id="LXQA011099550">
    <property type="protein sequence ID" value="MCI84798.1"/>
    <property type="molecule type" value="Genomic_DNA"/>
</dbReference>
<dbReference type="Proteomes" id="UP000265520">
    <property type="component" value="Unassembled WGS sequence"/>
</dbReference>
<dbReference type="AlphaFoldDB" id="A0A392V8Z7"/>
<feature type="non-terminal residue" evidence="8">
    <location>
        <position position="50"/>
    </location>
</feature>
<dbReference type="GO" id="GO:0019145">
    <property type="term" value="F:aminobutyraldehyde dehydrogenase (NAD+) activity"/>
    <property type="evidence" value="ECO:0007669"/>
    <property type="project" value="UniProtKB-EC"/>
</dbReference>
<protein>
    <recommendedName>
        <fullName evidence="4">aminobutyraldehyde dehydrogenase</fullName>
        <ecNumber evidence="4">1.2.1.19</ecNumber>
    </recommendedName>
</protein>
<comment type="catalytic activity">
    <reaction evidence="6">
        <text>4-aminobutanal + NAD(+) + H2O = 4-aminobutanoate + NADH + 2 H(+)</text>
        <dbReference type="Rhea" id="RHEA:19105"/>
        <dbReference type="ChEBI" id="CHEBI:15377"/>
        <dbReference type="ChEBI" id="CHEBI:15378"/>
        <dbReference type="ChEBI" id="CHEBI:57540"/>
        <dbReference type="ChEBI" id="CHEBI:57945"/>
        <dbReference type="ChEBI" id="CHEBI:58264"/>
        <dbReference type="ChEBI" id="CHEBI:59888"/>
        <dbReference type="EC" id="1.2.1.19"/>
    </reaction>
    <physiologicalReaction direction="left-to-right" evidence="6">
        <dbReference type="Rhea" id="RHEA:19106"/>
    </physiologicalReaction>
</comment>